<evidence type="ECO:0000256" key="2">
    <source>
        <dbReference type="ARBA" id="ARBA00011643"/>
    </source>
</evidence>
<dbReference type="PANTHER" id="PTHR13799">
    <property type="entry name" value="NGG1 INTERACTING FACTOR 3"/>
    <property type="match status" value="1"/>
</dbReference>
<evidence type="ECO:0000256" key="1">
    <source>
        <dbReference type="ARBA" id="ARBA00006964"/>
    </source>
</evidence>
<feature type="binding site" evidence="5">
    <location>
        <position position="225"/>
    </location>
    <ligand>
        <name>a divalent metal cation</name>
        <dbReference type="ChEBI" id="CHEBI:60240"/>
        <label>1</label>
    </ligand>
</feature>
<evidence type="ECO:0000256" key="4">
    <source>
        <dbReference type="ARBA" id="ARBA00022723"/>
    </source>
</evidence>
<dbReference type="SUPFAM" id="SSF102705">
    <property type="entry name" value="NIF3 (NGG1p interacting factor 3)-like"/>
    <property type="match status" value="1"/>
</dbReference>
<sequence>MKGIALSEVVRIADQLFPFSQAEPWDNCGIQIGDPSDHVEAIAFSLDAIPETVAFAADNSCGLLVSHHPVIFEPIRSITPDSLVGRTLLHAARRGVGILSLHTNLDSARGGLNDHLAEIIGLEDIVTPTPALCARFGRLPTGTRISRVAEKLSTALNISGIRVIAREDLPVKKVFCVTGSGMGYLKEALAYNADLMVTGDVRYHDAREALEMGIPVIDAGHYGLEKIAVKLLSSAFLEQFTKLGIHVTCVPCRLEKDPFQIYIPSGGS</sequence>
<feature type="binding site" evidence="5">
    <location>
        <position position="68"/>
    </location>
    <ligand>
        <name>a divalent metal cation</name>
        <dbReference type="ChEBI" id="CHEBI:60240"/>
        <label>1</label>
    </ligand>
</feature>
<feature type="binding site" evidence="5">
    <location>
        <position position="67"/>
    </location>
    <ligand>
        <name>a divalent metal cation</name>
        <dbReference type="ChEBI" id="CHEBI:60240"/>
        <label>1</label>
    </ligand>
</feature>
<comment type="caution">
    <text evidence="6">The sequence shown here is derived from an EMBL/GenBank/DDBJ whole genome shotgun (WGS) entry which is preliminary data.</text>
</comment>
<dbReference type="InterPro" id="IPR002678">
    <property type="entry name" value="DUF34/NIF3"/>
</dbReference>
<dbReference type="GO" id="GO:0005737">
    <property type="term" value="C:cytoplasm"/>
    <property type="evidence" value="ECO:0007669"/>
    <property type="project" value="TreeGrafter"/>
</dbReference>
<dbReference type="Gene3D" id="3.40.1390.30">
    <property type="entry name" value="NIF3 (NGG1p interacting factor 3)-like"/>
    <property type="match status" value="2"/>
</dbReference>
<protein>
    <recommendedName>
        <fullName evidence="3">GTP cyclohydrolase 1 type 2 homolog</fullName>
    </recommendedName>
</protein>
<dbReference type="Proteomes" id="UP000807825">
    <property type="component" value="Unassembled WGS sequence"/>
</dbReference>
<comment type="subunit">
    <text evidence="2">Homohexamer.</text>
</comment>
<evidence type="ECO:0000256" key="5">
    <source>
        <dbReference type="PIRSR" id="PIRSR602678-1"/>
    </source>
</evidence>
<feature type="binding site" evidence="5">
    <location>
        <position position="221"/>
    </location>
    <ligand>
        <name>a divalent metal cation</name>
        <dbReference type="ChEBI" id="CHEBI:60240"/>
        <label>1</label>
    </ligand>
</feature>
<evidence type="ECO:0000256" key="3">
    <source>
        <dbReference type="ARBA" id="ARBA00022112"/>
    </source>
</evidence>
<evidence type="ECO:0000313" key="6">
    <source>
        <dbReference type="EMBL" id="MBI5251849.1"/>
    </source>
</evidence>
<dbReference type="GO" id="GO:0046872">
    <property type="term" value="F:metal ion binding"/>
    <property type="evidence" value="ECO:0007669"/>
    <property type="project" value="UniProtKB-KW"/>
</dbReference>
<reference evidence="6" key="1">
    <citation type="submission" date="2020-07" db="EMBL/GenBank/DDBJ databases">
        <title>Huge and variable diversity of episymbiotic CPR bacteria and DPANN archaea in groundwater ecosystems.</title>
        <authorList>
            <person name="He C.Y."/>
            <person name="Keren R."/>
            <person name="Whittaker M."/>
            <person name="Farag I.F."/>
            <person name="Doudna J."/>
            <person name="Cate J.H.D."/>
            <person name="Banfield J.F."/>
        </authorList>
    </citation>
    <scope>NUCLEOTIDE SEQUENCE</scope>
    <source>
        <strain evidence="6">NC_groundwater_1664_Pr3_B-0.1um_52_9</strain>
    </source>
</reference>
<dbReference type="NCBIfam" id="TIGR00486">
    <property type="entry name" value="YbgI_SA1388"/>
    <property type="match status" value="1"/>
</dbReference>
<name>A0A9D6Z595_9BACT</name>
<dbReference type="AlphaFoldDB" id="A0A9D6Z595"/>
<dbReference type="PANTHER" id="PTHR13799:SF14">
    <property type="entry name" value="GTP CYCLOHYDROLASE 1 TYPE 2 HOMOLOG"/>
    <property type="match status" value="1"/>
</dbReference>
<dbReference type="InterPro" id="IPR036069">
    <property type="entry name" value="DUF34/NIF3_sf"/>
</dbReference>
<accession>A0A9D6Z595</accession>
<proteinExistence type="inferred from homology"/>
<gene>
    <name evidence="6" type="ORF">HY912_20345</name>
</gene>
<organism evidence="6 7">
    <name type="scientific">Desulfomonile tiedjei</name>
    <dbReference type="NCBI Taxonomy" id="2358"/>
    <lineage>
        <taxon>Bacteria</taxon>
        <taxon>Pseudomonadati</taxon>
        <taxon>Thermodesulfobacteriota</taxon>
        <taxon>Desulfomonilia</taxon>
        <taxon>Desulfomonilales</taxon>
        <taxon>Desulfomonilaceae</taxon>
        <taxon>Desulfomonile</taxon>
    </lineage>
</organism>
<evidence type="ECO:0000313" key="7">
    <source>
        <dbReference type="Proteomes" id="UP000807825"/>
    </source>
</evidence>
<dbReference type="FunFam" id="3.40.1390.30:FF:000001">
    <property type="entry name" value="GTP cyclohydrolase 1 type 2"/>
    <property type="match status" value="1"/>
</dbReference>
<comment type="similarity">
    <text evidence="1">Belongs to the GTP cyclohydrolase I type 2/NIF3 family.</text>
</comment>
<dbReference type="Pfam" id="PF01784">
    <property type="entry name" value="DUF34_NIF3"/>
    <property type="match status" value="1"/>
</dbReference>
<feature type="binding site" evidence="5">
    <location>
        <position position="106"/>
    </location>
    <ligand>
        <name>a divalent metal cation</name>
        <dbReference type="ChEBI" id="CHEBI:60240"/>
        <label>1</label>
    </ligand>
</feature>
<keyword evidence="4 5" id="KW-0479">Metal-binding</keyword>
<dbReference type="EMBL" id="JACRDE010000531">
    <property type="protein sequence ID" value="MBI5251849.1"/>
    <property type="molecule type" value="Genomic_DNA"/>
</dbReference>